<evidence type="ECO:0000256" key="5">
    <source>
        <dbReference type="ARBA" id="ARBA00023136"/>
    </source>
</evidence>
<protein>
    <submittedName>
        <fullName evidence="9">Type II secretion system-like protein F</fullName>
    </submittedName>
</protein>
<dbReference type="EMBL" id="CP002408">
    <property type="protein sequence ID" value="AFU59854.1"/>
    <property type="molecule type" value="Genomic_DNA"/>
</dbReference>
<dbReference type="AlphaFoldDB" id="K0INR9"/>
<dbReference type="RefSeq" id="WP_015020388.1">
    <property type="nucleotide sequence ID" value="NC_018719.1"/>
</dbReference>
<dbReference type="KEGG" id="nga:Ngar_c29360"/>
<evidence type="ECO:0000256" key="7">
    <source>
        <dbReference type="SAM" id="Phobius"/>
    </source>
</evidence>
<dbReference type="HOGENOM" id="CLU_030780_0_0_2"/>
<dbReference type="PANTHER" id="PTHR35402">
    <property type="entry name" value="INTEGRAL MEMBRANE PROTEIN-RELATED"/>
    <property type="match status" value="1"/>
</dbReference>
<dbReference type="PANTHER" id="PTHR35402:SF1">
    <property type="entry name" value="TYPE II SECRETION SYSTEM PROTEIN GSPF DOMAIN-CONTAINING PROTEIN"/>
    <property type="match status" value="1"/>
</dbReference>
<evidence type="ECO:0000256" key="4">
    <source>
        <dbReference type="ARBA" id="ARBA00022989"/>
    </source>
</evidence>
<accession>K0INR9</accession>
<proteinExistence type="predicted"/>
<evidence type="ECO:0000259" key="8">
    <source>
        <dbReference type="Pfam" id="PF00482"/>
    </source>
</evidence>
<name>K0INR9_NITGG</name>
<evidence type="ECO:0000256" key="3">
    <source>
        <dbReference type="ARBA" id="ARBA00022692"/>
    </source>
</evidence>
<keyword evidence="5 7" id="KW-0472">Membrane</keyword>
<feature type="domain" description="Type II secretion system protein GspF" evidence="8">
    <location>
        <begin position="292"/>
        <end position="417"/>
    </location>
</feature>
<keyword evidence="2" id="KW-1003">Cell membrane</keyword>
<dbReference type="GeneID" id="13794955"/>
<dbReference type="InterPro" id="IPR018076">
    <property type="entry name" value="T2SS_GspF_dom"/>
</dbReference>
<dbReference type="Pfam" id="PF00482">
    <property type="entry name" value="T2SSF"/>
    <property type="match status" value="1"/>
</dbReference>
<evidence type="ECO:0000313" key="9">
    <source>
        <dbReference type="EMBL" id="AFU59854.1"/>
    </source>
</evidence>
<feature type="transmembrane region" description="Helical" evidence="7">
    <location>
        <begin position="190"/>
        <end position="210"/>
    </location>
</feature>
<sequence>MSSIFKSLQQKDQKNKKNAKKPKPDKRLGERLDRELPYVITLITIMAASGITPFGSFSKLARYRLLPYIMREARNIIGQVHILGEDPLTAMEKRANVSASRQYRDLLMGYVSTVRNGGDIASFLQSKMKSIFEYEVAVARQSVAKIGGLVDAYMIMQVIGLSLYVVLVAMSSTSSGGGAALPVSLPSSPVFSYFIVFVMLPGISFAILYVMDKVVFTTLVGAKELLTKGIYFSLAAIVAFVALTATGVLQKAIDPAYALPIFLIAASAWPAYKAMKMEKNMKGMEADLPSYLRDVAESRKAGLSPEKCIVYASQRMRDSVFQSVVKSFANQLEWGVPLRKIYENLASSVKSFSALIHFRILIEAIESGGGYTTSLEILAQSSESSYNIDKEKTSMLKPYFFIAFMVTALTSITTLMVAQTFNEISGSVLALGATPATPAVEPQNSGELSSTQMLAIGIAAQSWMSGFLMGKISSGSFATGFKYAVMLLLISLLATVVTQEFNLSPSAFLSPPQTSQTGQ</sequence>
<evidence type="ECO:0000313" key="10">
    <source>
        <dbReference type="Proteomes" id="UP000008037"/>
    </source>
</evidence>
<dbReference type="GO" id="GO:0005886">
    <property type="term" value="C:plasma membrane"/>
    <property type="evidence" value="ECO:0007669"/>
    <property type="project" value="UniProtKB-SubCell"/>
</dbReference>
<reference evidence="9 10" key="1">
    <citation type="journal article" date="2012" name="Environ. Microbiol.">
        <title>The genome of the ammonia-oxidizing Candidatus Nitrososphaera gargensis: insights into metabolic versatility and environmental adaptations.</title>
        <authorList>
            <person name="Spang A."/>
            <person name="Poehlein A."/>
            <person name="Offre P."/>
            <person name="Zumbragel S."/>
            <person name="Haider S."/>
            <person name="Rychlik N."/>
            <person name="Nowka B."/>
            <person name="Schmeisser C."/>
            <person name="Lebedeva E.V."/>
            <person name="Rattei T."/>
            <person name="Bohm C."/>
            <person name="Schmid M."/>
            <person name="Galushko A."/>
            <person name="Hatzenpichler R."/>
            <person name="Weinmaier T."/>
            <person name="Daniel R."/>
            <person name="Schleper C."/>
            <person name="Spieck E."/>
            <person name="Streit W."/>
            <person name="Wagner M."/>
        </authorList>
    </citation>
    <scope>NUCLEOTIDE SEQUENCE [LARGE SCALE GENOMIC DNA]</scope>
    <source>
        <strain evidence="10">Ga9.2</strain>
    </source>
</reference>
<keyword evidence="4 7" id="KW-1133">Transmembrane helix</keyword>
<keyword evidence="3 7" id="KW-0812">Transmembrane</keyword>
<evidence type="ECO:0000256" key="6">
    <source>
        <dbReference type="SAM" id="MobiDB-lite"/>
    </source>
</evidence>
<dbReference type="InterPro" id="IPR056569">
    <property type="entry name" value="ArlJ-like"/>
</dbReference>
<dbReference type="Proteomes" id="UP000008037">
    <property type="component" value="Chromosome"/>
</dbReference>
<keyword evidence="10" id="KW-1185">Reference proteome</keyword>
<dbReference type="STRING" id="1237085.Ngar_c29360"/>
<evidence type="ECO:0000256" key="1">
    <source>
        <dbReference type="ARBA" id="ARBA00004651"/>
    </source>
</evidence>
<evidence type="ECO:0000256" key="2">
    <source>
        <dbReference type="ARBA" id="ARBA00022475"/>
    </source>
</evidence>
<feature type="transmembrane region" description="Helical" evidence="7">
    <location>
        <begin position="36"/>
        <end position="57"/>
    </location>
</feature>
<feature type="transmembrane region" description="Helical" evidence="7">
    <location>
        <begin position="399"/>
        <end position="421"/>
    </location>
</feature>
<feature type="transmembrane region" description="Helical" evidence="7">
    <location>
        <begin position="150"/>
        <end position="170"/>
    </location>
</feature>
<feature type="region of interest" description="Disordered" evidence="6">
    <location>
        <begin position="1"/>
        <end position="28"/>
    </location>
</feature>
<organism evidence="9 10">
    <name type="scientific">Nitrososphaera gargensis (strain Ga9.2)</name>
    <dbReference type="NCBI Taxonomy" id="1237085"/>
    <lineage>
        <taxon>Archaea</taxon>
        <taxon>Nitrososphaerota</taxon>
        <taxon>Nitrososphaeria</taxon>
        <taxon>Nitrososphaerales</taxon>
        <taxon>Nitrososphaeraceae</taxon>
        <taxon>Nitrososphaera</taxon>
    </lineage>
</organism>
<feature type="transmembrane region" description="Helical" evidence="7">
    <location>
        <begin position="255"/>
        <end position="272"/>
    </location>
</feature>
<dbReference type="BioCyc" id="CNIT1237085:G1324-2936-MONOMER"/>
<feature type="transmembrane region" description="Helical" evidence="7">
    <location>
        <begin position="481"/>
        <end position="501"/>
    </location>
</feature>
<feature type="transmembrane region" description="Helical" evidence="7">
    <location>
        <begin position="230"/>
        <end position="249"/>
    </location>
</feature>
<gene>
    <name evidence="9" type="ordered locus">Ngar_c29360</name>
</gene>
<comment type="subcellular location">
    <subcellularLocation>
        <location evidence="1">Cell membrane</location>
        <topology evidence="1">Multi-pass membrane protein</topology>
    </subcellularLocation>
</comment>
<dbReference type="InParanoid" id="K0INR9"/>